<keyword evidence="8" id="KW-1015">Disulfide bond</keyword>
<evidence type="ECO:0000256" key="8">
    <source>
        <dbReference type="ARBA" id="ARBA00023157"/>
    </source>
</evidence>
<gene>
    <name evidence="15" type="ORF">CPB84DRAFT_285583</name>
</gene>
<proteinExistence type="inferred from homology"/>
<keyword evidence="16" id="KW-1185">Reference proteome</keyword>
<dbReference type="CDD" id="cd01679">
    <property type="entry name" value="RNR_I"/>
    <property type="match status" value="1"/>
</dbReference>
<feature type="compositionally biased region" description="Low complexity" evidence="13">
    <location>
        <begin position="803"/>
        <end position="825"/>
    </location>
</feature>
<dbReference type="InterPro" id="IPR000788">
    <property type="entry name" value="RNR_lg_C"/>
</dbReference>
<evidence type="ECO:0000256" key="4">
    <source>
        <dbReference type="ARBA" id="ARBA00022741"/>
    </source>
</evidence>
<evidence type="ECO:0000256" key="6">
    <source>
        <dbReference type="ARBA" id="ARBA00023002"/>
    </source>
</evidence>
<dbReference type="EMBL" id="JADNYJ010000145">
    <property type="protein sequence ID" value="KAF8879883.1"/>
    <property type="molecule type" value="Genomic_DNA"/>
</dbReference>
<dbReference type="Gene3D" id="3.20.70.20">
    <property type="match status" value="1"/>
</dbReference>
<accession>A0A9P5NB99</accession>
<dbReference type="InterPro" id="IPR013346">
    <property type="entry name" value="NrdE_NrdA_C"/>
</dbReference>
<evidence type="ECO:0000256" key="5">
    <source>
        <dbReference type="ARBA" id="ARBA00022840"/>
    </source>
</evidence>
<dbReference type="SUPFAM" id="SSF48168">
    <property type="entry name" value="R1 subunit of ribonucleotide reductase, N-terminal domain"/>
    <property type="match status" value="1"/>
</dbReference>
<dbReference type="OrthoDB" id="3000483at2759"/>
<protein>
    <recommendedName>
        <fullName evidence="2 12">Ribonucleoside-diphosphate reductase</fullName>
        <ecNumber evidence="2 12">1.17.4.1</ecNumber>
    </recommendedName>
</protein>
<dbReference type="GO" id="GO:0004748">
    <property type="term" value="F:ribonucleoside-diphosphate reductase activity, thioredoxin disulfide as acceptor"/>
    <property type="evidence" value="ECO:0007669"/>
    <property type="project" value="UniProtKB-EC"/>
</dbReference>
<evidence type="ECO:0000313" key="15">
    <source>
        <dbReference type="EMBL" id="KAF8879883.1"/>
    </source>
</evidence>
<dbReference type="InterPro" id="IPR039718">
    <property type="entry name" value="Rrm1"/>
</dbReference>
<organism evidence="15 16">
    <name type="scientific">Gymnopilus junonius</name>
    <name type="common">Spectacular rustgill mushroom</name>
    <name type="synonym">Gymnopilus spectabilis subsp. junonius</name>
    <dbReference type="NCBI Taxonomy" id="109634"/>
    <lineage>
        <taxon>Eukaryota</taxon>
        <taxon>Fungi</taxon>
        <taxon>Dikarya</taxon>
        <taxon>Basidiomycota</taxon>
        <taxon>Agaricomycotina</taxon>
        <taxon>Agaricomycetes</taxon>
        <taxon>Agaricomycetidae</taxon>
        <taxon>Agaricales</taxon>
        <taxon>Agaricineae</taxon>
        <taxon>Hymenogastraceae</taxon>
        <taxon>Gymnopilus</taxon>
    </lineage>
</organism>
<dbReference type="EC" id="1.17.4.1" evidence="2 12"/>
<dbReference type="Proteomes" id="UP000724874">
    <property type="component" value="Unassembled WGS sequence"/>
</dbReference>
<keyword evidence="4 11" id="KW-0547">Nucleotide-binding</keyword>
<feature type="domain" description="ATP-cone" evidence="14">
    <location>
        <begin position="4"/>
        <end position="95"/>
    </location>
</feature>
<evidence type="ECO:0000256" key="1">
    <source>
        <dbReference type="ARBA" id="ARBA00010406"/>
    </source>
</evidence>
<dbReference type="GO" id="GO:0009263">
    <property type="term" value="P:deoxyribonucleotide biosynthetic process"/>
    <property type="evidence" value="ECO:0007669"/>
    <property type="project" value="UniProtKB-KW"/>
</dbReference>
<feature type="region of interest" description="Disordered" evidence="13">
    <location>
        <begin position="793"/>
        <end position="832"/>
    </location>
</feature>
<comment type="similarity">
    <text evidence="1 12">Belongs to the ribonucleoside diphosphate reductase large chain family.</text>
</comment>
<evidence type="ECO:0000256" key="7">
    <source>
        <dbReference type="ARBA" id="ARBA00023116"/>
    </source>
</evidence>
<dbReference type="PANTHER" id="PTHR11573:SF6">
    <property type="entry name" value="RIBONUCLEOSIDE-DIPHOSPHATE REDUCTASE LARGE SUBUNIT"/>
    <property type="match status" value="1"/>
</dbReference>
<dbReference type="PROSITE" id="PS51161">
    <property type="entry name" value="ATP_CONE"/>
    <property type="match status" value="1"/>
</dbReference>
<comment type="catalytic activity">
    <reaction evidence="10 12">
        <text>a 2'-deoxyribonucleoside 5'-diphosphate + [thioredoxin]-disulfide + H2O = a ribonucleoside 5'-diphosphate + [thioredoxin]-dithiol</text>
        <dbReference type="Rhea" id="RHEA:23252"/>
        <dbReference type="Rhea" id="RHEA-COMP:10698"/>
        <dbReference type="Rhea" id="RHEA-COMP:10700"/>
        <dbReference type="ChEBI" id="CHEBI:15377"/>
        <dbReference type="ChEBI" id="CHEBI:29950"/>
        <dbReference type="ChEBI" id="CHEBI:50058"/>
        <dbReference type="ChEBI" id="CHEBI:57930"/>
        <dbReference type="ChEBI" id="CHEBI:73316"/>
        <dbReference type="EC" id="1.17.4.1"/>
    </reaction>
</comment>
<feature type="region of interest" description="Disordered" evidence="13">
    <location>
        <begin position="856"/>
        <end position="876"/>
    </location>
</feature>
<reference evidence="15" key="1">
    <citation type="submission" date="2020-11" db="EMBL/GenBank/DDBJ databases">
        <authorList>
            <consortium name="DOE Joint Genome Institute"/>
            <person name="Ahrendt S."/>
            <person name="Riley R."/>
            <person name="Andreopoulos W."/>
            <person name="LaButti K."/>
            <person name="Pangilinan J."/>
            <person name="Ruiz-duenas F.J."/>
            <person name="Barrasa J.M."/>
            <person name="Sanchez-Garcia M."/>
            <person name="Camarero S."/>
            <person name="Miyauchi S."/>
            <person name="Serrano A."/>
            <person name="Linde D."/>
            <person name="Babiker R."/>
            <person name="Drula E."/>
            <person name="Ayuso-Fernandez I."/>
            <person name="Pacheco R."/>
            <person name="Padilla G."/>
            <person name="Ferreira P."/>
            <person name="Barriuso J."/>
            <person name="Kellner H."/>
            <person name="Castanera R."/>
            <person name="Alfaro M."/>
            <person name="Ramirez L."/>
            <person name="Pisabarro A.G."/>
            <person name="Kuo A."/>
            <person name="Tritt A."/>
            <person name="Lipzen A."/>
            <person name="He G."/>
            <person name="Yan M."/>
            <person name="Ng V."/>
            <person name="Cullen D."/>
            <person name="Martin F."/>
            <person name="Rosso M.-N."/>
            <person name="Henrissat B."/>
            <person name="Hibbett D."/>
            <person name="Martinez A.T."/>
            <person name="Grigoriev I.V."/>
        </authorList>
    </citation>
    <scope>NUCLEOTIDE SEQUENCE</scope>
    <source>
        <strain evidence="15">AH 44721</strain>
    </source>
</reference>
<evidence type="ECO:0000256" key="2">
    <source>
        <dbReference type="ARBA" id="ARBA00012274"/>
    </source>
</evidence>
<dbReference type="Pfam" id="PF00317">
    <property type="entry name" value="Ribonuc_red_lgN"/>
    <property type="match status" value="1"/>
</dbReference>
<evidence type="ECO:0000259" key="14">
    <source>
        <dbReference type="PROSITE" id="PS51161"/>
    </source>
</evidence>
<sequence>MPMAYVFKRGQRKERVQFDKITARIDKLTYGLDKDFVDPIEVTQKVVAGVYQGVTTTELDNLAAETAAYLTTKHPDYAVLAARIAISNLHKETKKSFSQVVKDLYEYVNPKNGRPAGMISQETYEVVRDNAEVLDSAIIYNRDFAYNFFGFKTLERSYLLRINGRVAERPQQMIMRVAVGIHGRDIDRVLQTYHLMSERYFTHASPTLFNAGTPNPQLSSCFLVCMKDDSIEGIYDTLKNCAMISKTAGGIGLSIHNIRATGSYIAGTNGYSNGIVPMLRAYDATARYVDQGGNKRPGAFAIYLEPWHSDIFEFLDLRKNHGKEEARARDLFYALWISDLFMKRVEANEQWSLFCPNEAPDLHEVYGEEFEALYERYEKEGRARKSIPAQKLWYAILEAQIETGGPFMVYKDHANRKSNQKNLGTIKSSNLCTEILEYSSPDETAVCNLASLALPSFIVNGKYDFKKLHDVTKVVAYNLNKIIDVNYYPVPEARRSNMRHRPIGVGVQGLADAFMALRMPFDSAEAKELNIQIFETIYHAALEASSELAEKDGPYETWMGSPAQQGQLQYDLWGVTPTDLWDWKSLKEKIARTGLRNSLLVAPMPTASTSQILGNNECFEPYTSNIYTRRVLAGEFQVVCPWLLRELVTLGLWDDNMKNMIIAHNGSVQNIPSIPNDVKAIYKTVWEISQKKVLDLAADRGAYICQSQSLNVHLASPTMGQLTSMHFYGWKKGLKTGMYYLRTRPAAQAIQFTVDQGTLKEAKKQQEAAAAVKSAAAATATSAAVASAAVATTPAAGRPLARTTGIPTPSSSPSPSRTTAADVPVTPSPAPVVVKQEPVSPAPLEFDPLPVESVASSSTSVSSSSTSSVPTSTSTSSASDLLALQLSVLNLDDKTRKAAEKDPEFAAALIRKYERELDDAKLQCSLENKEACLMCSG</sequence>
<comment type="function">
    <text evidence="9 12">Provides the precursors necessary for DNA synthesis. Catalyzes the biosynthesis of deoxyribonucleotides from the corresponding ribonucleotides.</text>
</comment>
<dbReference type="PROSITE" id="PS00089">
    <property type="entry name" value="RIBORED_LARGE"/>
    <property type="match status" value="1"/>
</dbReference>
<evidence type="ECO:0000256" key="12">
    <source>
        <dbReference type="RuleBase" id="RU003410"/>
    </source>
</evidence>
<name>A0A9P5NB99_GYMJU</name>
<dbReference type="PANTHER" id="PTHR11573">
    <property type="entry name" value="RIBONUCLEOSIDE-DIPHOSPHATE REDUCTASE LARGE CHAIN"/>
    <property type="match status" value="1"/>
</dbReference>
<evidence type="ECO:0000256" key="13">
    <source>
        <dbReference type="SAM" id="MobiDB-lite"/>
    </source>
</evidence>
<evidence type="ECO:0000256" key="3">
    <source>
        <dbReference type="ARBA" id="ARBA00022533"/>
    </source>
</evidence>
<evidence type="ECO:0000256" key="9">
    <source>
        <dbReference type="ARBA" id="ARBA00024942"/>
    </source>
</evidence>
<evidence type="ECO:0000313" key="16">
    <source>
        <dbReference type="Proteomes" id="UP000724874"/>
    </source>
</evidence>
<dbReference type="GO" id="GO:0005524">
    <property type="term" value="F:ATP binding"/>
    <property type="evidence" value="ECO:0007669"/>
    <property type="project" value="UniProtKB-UniRule"/>
</dbReference>
<dbReference type="AlphaFoldDB" id="A0A9P5NB99"/>
<dbReference type="Pfam" id="PF02867">
    <property type="entry name" value="Ribonuc_red_lgC"/>
    <property type="match status" value="1"/>
</dbReference>
<dbReference type="SUPFAM" id="SSF51998">
    <property type="entry name" value="PFL-like glycyl radical enzymes"/>
    <property type="match status" value="1"/>
</dbReference>
<dbReference type="Pfam" id="PF03477">
    <property type="entry name" value="ATP-cone"/>
    <property type="match status" value="1"/>
</dbReference>
<evidence type="ECO:0000256" key="11">
    <source>
        <dbReference type="PROSITE-ProRule" id="PRU00492"/>
    </source>
</evidence>
<comment type="caution">
    <text evidence="15">The sequence shown here is derived from an EMBL/GenBank/DDBJ whole genome shotgun (WGS) entry which is preliminary data.</text>
</comment>
<keyword evidence="3" id="KW-0021">Allosteric enzyme</keyword>
<dbReference type="FunFam" id="3.20.70.20:FF:000001">
    <property type="entry name" value="Ribonucleoside-diphosphate reductase"/>
    <property type="match status" value="1"/>
</dbReference>
<dbReference type="NCBIfam" id="TIGR02506">
    <property type="entry name" value="NrdE_NrdA"/>
    <property type="match status" value="1"/>
</dbReference>
<keyword evidence="6 12" id="KW-0560">Oxidoreductase</keyword>
<keyword evidence="7 12" id="KW-0215">Deoxyribonucleotide synthesis</keyword>
<evidence type="ECO:0000256" key="10">
    <source>
        <dbReference type="ARBA" id="ARBA00047754"/>
    </source>
</evidence>
<dbReference type="InterPro" id="IPR005144">
    <property type="entry name" value="ATP-cone_dom"/>
</dbReference>
<dbReference type="PRINTS" id="PR01183">
    <property type="entry name" value="RIBORDTASEM1"/>
</dbReference>
<dbReference type="InterPro" id="IPR013509">
    <property type="entry name" value="RNR_lsu_N"/>
</dbReference>
<dbReference type="InterPro" id="IPR008926">
    <property type="entry name" value="RNR_R1-su_N"/>
</dbReference>
<dbReference type="GO" id="GO:0005971">
    <property type="term" value="C:ribonucleoside-diphosphate reductase complex"/>
    <property type="evidence" value="ECO:0007669"/>
    <property type="project" value="TreeGrafter"/>
</dbReference>
<keyword evidence="5 11" id="KW-0067">ATP-binding</keyword>